<dbReference type="EMBL" id="JAFLCK010000042">
    <property type="protein sequence ID" value="MBN8662530.1"/>
    <property type="molecule type" value="Genomic_DNA"/>
</dbReference>
<reference evidence="6" key="1">
    <citation type="submission" date="2021-02" db="EMBL/GenBank/DDBJ databases">
        <title>Genome-Resolved Metagenomics of a Microbial Community Performing Photosynthetic Biological Nutrient Removal.</title>
        <authorList>
            <person name="Mcdaniel E.A."/>
        </authorList>
    </citation>
    <scope>NUCLEOTIDE SEQUENCE</scope>
    <source>
        <strain evidence="6">UWPOB_OBS1</strain>
    </source>
</reference>
<evidence type="ECO:0008006" key="8">
    <source>
        <dbReference type="Google" id="ProtNLM"/>
    </source>
</evidence>
<comment type="caution">
    <text evidence="6">The sequence shown here is derived from an EMBL/GenBank/DDBJ whole genome shotgun (WGS) entry which is preliminary data.</text>
</comment>
<feature type="region of interest" description="Disordered" evidence="4">
    <location>
        <begin position="31"/>
        <end position="69"/>
    </location>
</feature>
<evidence type="ECO:0000313" key="6">
    <source>
        <dbReference type="EMBL" id="MBN8662530.1"/>
    </source>
</evidence>
<dbReference type="PANTHER" id="PTHR44858">
    <property type="entry name" value="TETRATRICOPEPTIDE REPEAT PROTEIN 6"/>
    <property type="match status" value="1"/>
</dbReference>
<dbReference type="Gene3D" id="1.25.40.10">
    <property type="entry name" value="Tetratricopeptide repeat domain"/>
    <property type="match status" value="3"/>
</dbReference>
<protein>
    <recommendedName>
        <fullName evidence="8">Tetratricopeptide repeat protein</fullName>
    </recommendedName>
</protein>
<keyword evidence="2 3" id="KW-0802">TPR repeat</keyword>
<feature type="transmembrane region" description="Helical" evidence="5">
    <location>
        <begin position="124"/>
        <end position="147"/>
    </location>
</feature>
<evidence type="ECO:0000256" key="5">
    <source>
        <dbReference type="SAM" id="Phobius"/>
    </source>
</evidence>
<evidence type="ECO:0000256" key="3">
    <source>
        <dbReference type="PROSITE-ProRule" id="PRU00339"/>
    </source>
</evidence>
<dbReference type="SUPFAM" id="SSF48439">
    <property type="entry name" value="Protein prenylyltransferase"/>
    <property type="match status" value="1"/>
</dbReference>
<sequence length="781" mass="87471">MNNEAFFGSGTDTYEDLEALLQSGETLSLQMTLKPQRESSQESPKESSEEITRVMQELSKAAESERKQEEYKEALAESYISRCQKTSSAEDTTKPQVKRSTRQDLPCIPLEEERKELLSKNVKSGIAIGAFLSAFITITAIFQLAYFSKLSLEAAENAAASNKTGEALRLSQDAINYNPLNSRAYTMRGKLLAKDFCLLEAERCLSLSLSLSPNDKEALDSRAAISLKLNKPAQTIADIEKLKGLSQNELEAYQAGNLAAAQYATGHFEEALQNYEKATTNQPHNLSFYSGRIYSLLAMSKTKLALNLCEDLINQFPESGDAFAMRGLCLQQLNKYEEALRDFDRAIGREPKNVTGYRLRAGLHLQKGNKEKASADLLAAAKLDSFNIDTKINSAKQLLALGQVQQAGQILAQASGMPEFKNNKQGQTLLVEYYLQINAYKDAERLLRKTNQEKSKILLAYCLARRGQSEHNSRFDDEALEIIKSLDKNSASASELYLAGKVANLLKQELSAIDYFTRAIESSERENQKDNHEDNHADKQKALVERAKLYFARQQLASCKRDLEEAQKLIGLDADAAKLLQFCRSKLDAGAKIVIDLPKSAHELYKNYNNDKLSTLAYRALLSGDFEKARLTMIELTEREPRDGRALKYLVTAQTKLNLNEEAVDTYGRLAALEGLDKTDKLHYARALAHTQNFAAALPILESLKKESKDEAIVLEMARILDAQGQYDHALSLCRIRLADEQIIDSKSRNELKQLLGRLLDENKDYPQEEKEKSENKDTQG</sequence>
<feature type="compositionally biased region" description="Basic and acidic residues" evidence="4">
    <location>
        <begin position="60"/>
        <end position="69"/>
    </location>
</feature>
<feature type="repeat" description="TPR" evidence="3">
    <location>
        <begin position="252"/>
        <end position="285"/>
    </location>
</feature>
<dbReference type="SMART" id="SM00028">
    <property type="entry name" value="TPR"/>
    <property type="match status" value="7"/>
</dbReference>
<name>A0A8J7TMU2_9BACT</name>
<feature type="compositionally biased region" description="Basic and acidic residues" evidence="4">
    <location>
        <begin position="35"/>
        <end position="52"/>
    </location>
</feature>
<keyword evidence="1" id="KW-0677">Repeat</keyword>
<organism evidence="6 7">
    <name type="scientific">Candidatus Obscuribacter phosphatis</name>
    <dbReference type="NCBI Taxonomy" id="1906157"/>
    <lineage>
        <taxon>Bacteria</taxon>
        <taxon>Bacillati</taxon>
        <taxon>Candidatus Melainabacteria</taxon>
        <taxon>Candidatus Obscuribacterales</taxon>
        <taxon>Candidatus Obscuribacteraceae</taxon>
        <taxon>Candidatus Obscuribacter</taxon>
    </lineage>
</organism>
<keyword evidence="5" id="KW-0812">Transmembrane</keyword>
<accession>A0A8J7TMU2</accession>
<dbReference type="SUPFAM" id="SSF48452">
    <property type="entry name" value="TPR-like"/>
    <property type="match status" value="2"/>
</dbReference>
<keyword evidence="5" id="KW-1133">Transmembrane helix</keyword>
<feature type="repeat" description="TPR" evidence="3">
    <location>
        <begin position="320"/>
        <end position="353"/>
    </location>
</feature>
<feature type="region of interest" description="Disordered" evidence="4">
    <location>
        <begin position="759"/>
        <end position="781"/>
    </location>
</feature>
<evidence type="ECO:0000313" key="7">
    <source>
        <dbReference type="Proteomes" id="UP000664277"/>
    </source>
</evidence>
<dbReference type="Proteomes" id="UP000664277">
    <property type="component" value="Unassembled WGS sequence"/>
</dbReference>
<dbReference type="Pfam" id="PF00515">
    <property type="entry name" value="TPR_1"/>
    <property type="match status" value="1"/>
</dbReference>
<proteinExistence type="predicted"/>
<dbReference type="AlphaFoldDB" id="A0A8J7TMU2"/>
<dbReference type="PROSITE" id="PS50005">
    <property type="entry name" value="TPR"/>
    <property type="match status" value="2"/>
</dbReference>
<evidence type="ECO:0000256" key="4">
    <source>
        <dbReference type="SAM" id="MobiDB-lite"/>
    </source>
</evidence>
<gene>
    <name evidence="6" type="ORF">J0M35_19335</name>
</gene>
<evidence type="ECO:0000256" key="1">
    <source>
        <dbReference type="ARBA" id="ARBA00022737"/>
    </source>
</evidence>
<dbReference type="InterPro" id="IPR019734">
    <property type="entry name" value="TPR_rpt"/>
</dbReference>
<dbReference type="InterPro" id="IPR050498">
    <property type="entry name" value="Ycf3"/>
</dbReference>
<dbReference type="InterPro" id="IPR011990">
    <property type="entry name" value="TPR-like_helical_dom_sf"/>
</dbReference>
<dbReference type="PANTHER" id="PTHR44858:SF1">
    <property type="entry name" value="UDP-N-ACETYLGLUCOSAMINE--PEPTIDE N-ACETYLGLUCOSAMINYLTRANSFERASE SPINDLY-RELATED"/>
    <property type="match status" value="1"/>
</dbReference>
<evidence type="ECO:0000256" key="2">
    <source>
        <dbReference type="ARBA" id="ARBA00022803"/>
    </source>
</evidence>
<keyword evidence="5" id="KW-0472">Membrane</keyword>